<evidence type="ECO:0000313" key="1">
    <source>
        <dbReference type="EMBL" id="KZT20236.1"/>
    </source>
</evidence>
<name>A0A165NXA6_9AGAM</name>
<dbReference type="Proteomes" id="UP000076761">
    <property type="component" value="Unassembled WGS sequence"/>
</dbReference>
<accession>A0A165NXA6</accession>
<feature type="non-terminal residue" evidence="1">
    <location>
        <position position="63"/>
    </location>
</feature>
<protein>
    <submittedName>
        <fullName evidence="1">Uncharacterized protein</fullName>
    </submittedName>
</protein>
<dbReference type="AlphaFoldDB" id="A0A165NXA6"/>
<proteinExistence type="predicted"/>
<sequence>QTGWTRTRISMSFRHKEMELRIPSITGQESMRWTVWTIFMAAVFLERCFPGWKAPQSRSRTTI</sequence>
<gene>
    <name evidence="1" type="ORF">NEOLEDRAFT_1141087</name>
</gene>
<organism evidence="1 2">
    <name type="scientific">Neolentinus lepideus HHB14362 ss-1</name>
    <dbReference type="NCBI Taxonomy" id="1314782"/>
    <lineage>
        <taxon>Eukaryota</taxon>
        <taxon>Fungi</taxon>
        <taxon>Dikarya</taxon>
        <taxon>Basidiomycota</taxon>
        <taxon>Agaricomycotina</taxon>
        <taxon>Agaricomycetes</taxon>
        <taxon>Gloeophyllales</taxon>
        <taxon>Gloeophyllaceae</taxon>
        <taxon>Neolentinus</taxon>
    </lineage>
</organism>
<reference evidence="1 2" key="1">
    <citation type="journal article" date="2016" name="Mol. Biol. Evol.">
        <title>Comparative Genomics of Early-Diverging Mushroom-Forming Fungi Provides Insights into the Origins of Lignocellulose Decay Capabilities.</title>
        <authorList>
            <person name="Nagy L.G."/>
            <person name="Riley R."/>
            <person name="Tritt A."/>
            <person name="Adam C."/>
            <person name="Daum C."/>
            <person name="Floudas D."/>
            <person name="Sun H."/>
            <person name="Yadav J.S."/>
            <person name="Pangilinan J."/>
            <person name="Larsson K.H."/>
            <person name="Matsuura K."/>
            <person name="Barry K."/>
            <person name="Labutti K."/>
            <person name="Kuo R."/>
            <person name="Ohm R.A."/>
            <person name="Bhattacharya S.S."/>
            <person name="Shirouzu T."/>
            <person name="Yoshinaga Y."/>
            <person name="Martin F.M."/>
            <person name="Grigoriev I.V."/>
            <person name="Hibbett D.S."/>
        </authorList>
    </citation>
    <scope>NUCLEOTIDE SEQUENCE [LARGE SCALE GENOMIC DNA]</scope>
    <source>
        <strain evidence="1 2">HHB14362 ss-1</strain>
    </source>
</reference>
<dbReference type="EMBL" id="KV425624">
    <property type="protein sequence ID" value="KZT20236.1"/>
    <property type="molecule type" value="Genomic_DNA"/>
</dbReference>
<evidence type="ECO:0000313" key="2">
    <source>
        <dbReference type="Proteomes" id="UP000076761"/>
    </source>
</evidence>
<keyword evidence="2" id="KW-1185">Reference proteome</keyword>
<feature type="non-terminal residue" evidence="1">
    <location>
        <position position="1"/>
    </location>
</feature>
<dbReference type="InParanoid" id="A0A165NXA6"/>